<dbReference type="PANTHER" id="PTHR30483">
    <property type="entry name" value="LEUCINE-SPECIFIC-BINDING PROTEIN"/>
    <property type="match status" value="1"/>
</dbReference>
<dbReference type="PANTHER" id="PTHR30483:SF6">
    <property type="entry name" value="PERIPLASMIC BINDING PROTEIN OF ABC TRANSPORTER FOR NATURAL AMINO ACIDS"/>
    <property type="match status" value="1"/>
</dbReference>
<dbReference type="Proteomes" id="UP000009223">
    <property type="component" value="Chromosome"/>
</dbReference>
<evidence type="ECO:0000256" key="5">
    <source>
        <dbReference type="SAM" id="SignalP"/>
    </source>
</evidence>
<evidence type="ECO:0000256" key="1">
    <source>
        <dbReference type="ARBA" id="ARBA00010062"/>
    </source>
</evidence>
<dbReference type="EMBL" id="CP001843">
    <property type="protein sequence ID" value="AEF85342.1"/>
    <property type="molecule type" value="Genomic_DNA"/>
</dbReference>
<dbReference type="GO" id="GO:0006865">
    <property type="term" value="P:amino acid transport"/>
    <property type="evidence" value="ECO:0007669"/>
    <property type="project" value="UniProtKB-KW"/>
</dbReference>
<reference evidence="7 8" key="2">
    <citation type="journal article" date="2011" name="ISME J.">
        <title>RNA-seq reveals cooperative metabolic interactions between two termite-gut spirochete species in co-culture.</title>
        <authorList>
            <person name="Rosenthal A.Z."/>
            <person name="Matson E.G."/>
            <person name="Eldar A."/>
            <person name="Leadbetter J.R."/>
        </authorList>
    </citation>
    <scope>NUCLEOTIDE SEQUENCE [LARGE SCALE GENOMIC DNA]</scope>
    <source>
        <strain evidence="8">ATCC BAA-887 / DSM 12427 / ZAS-2</strain>
    </source>
</reference>
<reference evidence="8" key="1">
    <citation type="submission" date="2009-12" db="EMBL/GenBank/DDBJ databases">
        <title>Complete sequence of Treponema primitia strain ZAS-2.</title>
        <authorList>
            <person name="Tetu S.G."/>
            <person name="Matson E."/>
            <person name="Ren Q."/>
            <person name="Seshadri R."/>
            <person name="Elbourne L."/>
            <person name="Hassan K.A."/>
            <person name="Durkin A."/>
            <person name="Radune D."/>
            <person name="Mohamoud Y."/>
            <person name="Shay R."/>
            <person name="Jin S."/>
            <person name="Zhang X."/>
            <person name="Lucey K."/>
            <person name="Ballor N.R."/>
            <person name="Ottesen E."/>
            <person name="Rosenthal R."/>
            <person name="Allen A."/>
            <person name="Leadbetter J.R."/>
            <person name="Paulsen I.T."/>
        </authorList>
    </citation>
    <scope>NUCLEOTIDE SEQUENCE [LARGE SCALE GENOMIC DNA]</scope>
    <source>
        <strain evidence="8">ATCC BAA-887 / DSM 12427 / ZAS-2</strain>
    </source>
</reference>
<name>F5YH83_TREPZ</name>
<feature type="domain" description="Leucine-binding protein" evidence="6">
    <location>
        <begin position="46"/>
        <end position="374"/>
    </location>
</feature>
<sequence>MQYYKPYFHKLMEECMKKLWALLLALCAASLAFAGGKADGGASGDIVIGGIFPLSGGVAVYGVEARKGIELAIAEINAAGGIGGKKVVLVSEDDEGDAVKSVNAFRKLTSRDKVQIVIGSLTSGCTIAISSLAQNQSVVLMAPAASNEAVTDAGNYVFRACFIDPFQGTVGGLFAANEIKAKRAAVLYDNGNDYSVGLQENFAKSFAANGGSVVASEVYNAGDVDFNAQLTRIKAANPDVVYLPDYYNTVALIAKQLRAQGINTPIIGADGWDGLQENAGDEVLNGFFTNNFTADSTAPKVVNFVKAFQAKYNSLPNAFAALGYDSAYLIRDAIISAGSADATPVRDALAKTNSSYVTGNITFDAKRNPIKSAVVLELVKGSDGKLTTAYKTTVNP</sequence>
<dbReference type="STRING" id="545694.TREPR_1122"/>
<dbReference type="CDD" id="cd06347">
    <property type="entry name" value="PBP1_ABC_LivK_ligand_binding-like"/>
    <property type="match status" value="1"/>
</dbReference>
<feature type="chain" id="PRO_5003329898" evidence="5">
    <location>
        <begin position="35"/>
        <end position="396"/>
    </location>
</feature>
<keyword evidence="2" id="KW-0813">Transport</keyword>
<dbReference type="SUPFAM" id="SSF53822">
    <property type="entry name" value="Periplasmic binding protein-like I"/>
    <property type="match status" value="1"/>
</dbReference>
<dbReference type="KEGG" id="tpi:TREPR_1122"/>
<evidence type="ECO:0000313" key="7">
    <source>
        <dbReference type="EMBL" id="AEF85342.1"/>
    </source>
</evidence>
<keyword evidence="4" id="KW-0029">Amino-acid transport</keyword>
<dbReference type="HOGENOM" id="CLU_027128_6_1_12"/>
<dbReference type="InterPro" id="IPR051010">
    <property type="entry name" value="BCAA_transport"/>
</dbReference>
<protein>
    <submittedName>
        <fullName evidence="7">Extracellular ligand-binding receptor</fullName>
    </submittedName>
</protein>
<evidence type="ECO:0000313" key="8">
    <source>
        <dbReference type="Proteomes" id="UP000009223"/>
    </source>
</evidence>
<proteinExistence type="inferred from homology"/>
<dbReference type="Gene3D" id="3.40.50.2300">
    <property type="match status" value="2"/>
</dbReference>
<comment type="similarity">
    <text evidence="1">Belongs to the leucine-binding protein family.</text>
</comment>
<dbReference type="AlphaFoldDB" id="F5YH83"/>
<organism evidence="7 8">
    <name type="scientific">Treponema primitia (strain ATCC BAA-887 / DSM 12427 / ZAS-2)</name>
    <dbReference type="NCBI Taxonomy" id="545694"/>
    <lineage>
        <taxon>Bacteria</taxon>
        <taxon>Pseudomonadati</taxon>
        <taxon>Spirochaetota</taxon>
        <taxon>Spirochaetia</taxon>
        <taxon>Spirochaetales</taxon>
        <taxon>Treponemataceae</taxon>
        <taxon>Treponema</taxon>
    </lineage>
</organism>
<dbReference type="Pfam" id="PF13458">
    <property type="entry name" value="Peripla_BP_6"/>
    <property type="match status" value="1"/>
</dbReference>
<dbReference type="PRINTS" id="PR00337">
    <property type="entry name" value="LEUILEVALBP"/>
</dbReference>
<evidence type="ECO:0000259" key="6">
    <source>
        <dbReference type="Pfam" id="PF13458"/>
    </source>
</evidence>
<gene>
    <name evidence="7" type="ordered locus">TREPR_1122</name>
</gene>
<dbReference type="eggNOG" id="COG0683">
    <property type="taxonomic scope" value="Bacteria"/>
</dbReference>
<feature type="signal peptide" evidence="5">
    <location>
        <begin position="1"/>
        <end position="34"/>
    </location>
</feature>
<dbReference type="InterPro" id="IPR028081">
    <property type="entry name" value="Leu-bd"/>
</dbReference>
<evidence type="ECO:0000256" key="2">
    <source>
        <dbReference type="ARBA" id="ARBA00022448"/>
    </source>
</evidence>
<evidence type="ECO:0000256" key="4">
    <source>
        <dbReference type="ARBA" id="ARBA00022970"/>
    </source>
</evidence>
<keyword evidence="7" id="KW-0675">Receptor</keyword>
<evidence type="ECO:0000256" key="3">
    <source>
        <dbReference type="ARBA" id="ARBA00022729"/>
    </source>
</evidence>
<keyword evidence="8" id="KW-1185">Reference proteome</keyword>
<accession>F5YH83</accession>
<dbReference type="InterPro" id="IPR000709">
    <property type="entry name" value="Leu_Ile_Val-bd"/>
</dbReference>
<keyword evidence="3 5" id="KW-0732">Signal</keyword>
<dbReference type="InterPro" id="IPR028082">
    <property type="entry name" value="Peripla_BP_I"/>
</dbReference>